<organism evidence="1 2">
    <name type="scientific">Glomus cerebriforme</name>
    <dbReference type="NCBI Taxonomy" id="658196"/>
    <lineage>
        <taxon>Eukaryota</taxon>
        <taxon>Fungi</taxon>
        <taxon>Fungi incertae sedis</taxon>
        <taxon>Mucoromycota</taxon>
        <taxon>Glomeromycotina</taxon>
        <taxon>Glomeromycetes</taxon>
        <taxon>Glomerales</taxon>
        <taxon>Glomeraceae</taxon>
        <taxon>Glomus</taxon>
    </lineage>
</organism>
<dbReference type="AlphaFoldDB" id="A0A397SP54"/>
<dbReference type="OrthoDB" id="2120038at2759"/>
<accession>A0A397SP54</accession>
<dbReference type="InterPro" id="IPR034444">
    <property type="entry name" value="Nuo17.8"/>
</dbReference>
<dbReference type="Proteomes" id="UP000265703">
    <property type="component" value="Unassembled WGS sequence"/>
</dbReference>
<dbReference type="EMBL" id="QKYT01000402">
    <property type="protein sequence ID" value="RIA85825.1"/>
    <property type="molecule type" value="Genomic_DNA"/>
</dbReference>
<proteinExistence type="predicted"/>
<dbReference type="STRING" id="658196.A0A397SP54"/>
<dbReference type="GO" id="GO:0005739">
    <property type="term" value="C:mitochondrion"/>
    <property type="evidence" value="ECO:0007669"/>
    <property type="project" value="InterPro"/>
</dbReference>
<reference evidence="1 2" key="1">
    <citation type="submission" date="2018-06" db="EMBL/GenBank/DDBJ databases">
        <title>Comparative genomics reveals the genomic features of Rhizophagus irregularis, R. cerebriforme, R. diaphanum and Gigaspora rosea, and their symbiotic lifestyle signature.</title>
        <authorList>
            <person name="Morin E."/>
            <person name="San Clemente H."/>
            <person name="Chen E.C.H."/>
            <person name="De La Providencia I."/>
            <person name="Hainaut M."/>
            <person name="Kuo A."/>
            <person name="Kohler A."/>
            <person name="Murat C."/>
            <person name="Tang N."/>
            <person name="Roy S."/>
            <person name="Loubradou J."/>
            <person name="Henrissat B."/>
            <person name="Grigoriev I.V."/>
            <person name="Corradi N."/>
            <person name="Roux C."/>
            <person name="Martin F.M."/>
        </authorList>
    </citation>
    <scope>NUCLEOTIDE SEQUENCE [LARGE SCALE GENOMIC DNA]</scope>
    <source>
        <strain evidence="1 2">DAOM 227022</strain>
    </source>
</reference>
<sequence>MNRFWNSRFSLFASRTVQRPSFFRNYVTESSSHKFPKEGFGAPIWRKTLGVVILGLLWYQADQYFTKKGEKHPVTKWIETLMVPESEYKRRNLVHLYLSVEAAKDKVLFGEARLPPIYRLKDPDQFERASPHCVEPGTEVDLSDLVVRRD</sequence>
<name>A0A397SP54_9GLOM</name>
<gene>
    <name evidence="1" type="ORF">C1645_830230</name>
</gene>
<protein>
    <submittedName>
        <fullName evidence="1">Uncharacterized protein</fullName>
    </submittedName>
</protein>
<evidence type="ECO:0000313" key="1">
    <source>
        <dbReference type="EMBL" id="RIA85825.1"/>
    </source>
</evidence>
<dbReference type="PANTHER" id="PTHR42100:SF1">
    <property type="entry name" value="OXIDOREDUCTASE 178 KDA SUBUNIT, PUTATIVE (AFU_ORTHOLOGUE AFUA_8G04320)-RELATED"/>
    <property type="match status" value="1"/>
</dbReference>
<comment type="caution">
    <text evidence="1">The sequence shown here is derived from an EMBL/GenBank/DDBJ whole genome shotgun (WGS) entry which is preliminary data.</text>
</comment>
<keyword evidence="2" id="KW-1185">Reference proteome</keyword>
<evidence type="ECO:0000313" key="2">
    <source>
        <dbReference type="Proteomes" id="UP000265703"/>
    </source>
</evidence>
<dbReference type="PANTHER" id="PTHR42100">
    <property type="entry name" value="OXIDOREDUCTASE 178 KDA SUBUNIT, PUTATIVE (AFU_ORTHOLOGUE AFUA_8G04320)-RELATED"/>
    <property type="match status" value="1"/>
</dbReference>